<keyword evidence="7" id="KW-0969">Cilium</keyword>
<keyword evidence="3 6" id="KW-1133">Transmembrane helix</keyword>
<keyword evidence="7" id="KW-0282">Flagellum</keyword>
<evidence type="ECO:0000256" key="3">
    <source>
        <dbReference type="ARBA" id="ARBA00022989"/>
    </source>
</evidence>
<reference evidence="7" key="1">
    <citation type="journal article" date="2014" name="Int. J. Syst. Evol. Microbiol.">
        <title>Complete genome sequence of Corynebacterium casei LMG S-19264T (=DSM 44701T), isolated from a smear-ripened cheese.</title>
        <authorList>
            <consortium name="US DOE Joint Genome Institute (JGI-PGF)"/>
            <person name="Walter F."/>
            <person name="Albersmeier A."/>
            <person name="Kalinowski J."/>
            <person name="Ruckert C."/>
        </authorList>
    </citation>
    <scope>NUCLEOTIDE SEQUENCE</scope>
    <source>
        <strain evidence="7">CGMCC 1.14984</strain>
    </source>
</reference>
<keyword evidence="2 6" id="KW-0812">Transmembrane</keyword>
<evidence type="ECO:0000256" key="4">
    <source>
        <dbReference type="ARBA" id="ARBA00023136"/>
    </source>
</evidence>
<evidence type="ECO:0000256" key="5">
    <source>
        <dbReference type="SAM" id="MobiDB-lite"/>
    </source>
</evidence>
<dbReference type="EMBL" id="VCJR02000002">
    <property type="protein sequence ID" value="NHK28233.1"/>
    <property type="molecule type" value="Genomic_DNA"/>
</dbReference>
<evidence type="ECO:0000313" key="10">
    <source>
        <dbReference type="Proteomes" id="UP000818603"/>
    </source>
</evidence>
<feature type="region of interest" description="Disordered" evidence="5">
    <location>
        <begin position="1"/>
        <end position="21"/>
    </location>
</feature>
<keyword evidence="7" id="KW-0966">Cell projection</keyword>
<proteinExistence type="predicted"/>
<keyword evidence="10" id="KW-1185">Reference proteome</keyword>
<protein>
    <submittedName>
        <fullName evidence="7">Flagellar biosynthesis protein FlgM</fullName>
    </submittedName>
</protein>
<name>A0A8J3A2P7_9PROT</name>
<reference evidence="7" key="3">
    <citation type="submission" date="2020-09" db="EMBL/GenBank/DDBJ databases">
        <authorList>
            <person name="Sun Q."/>
            <person name="Zhou Y."/>
        </authorList>
    </citation>
    <scope>NUCLEOTIDE SEQUENCE</scope>
    <source>
        <strain evidence="7">CGMCC 1.14984</strain>
    </source>
</reference>
<evidence type="ECO:0000313" key="7">
    <source>
        <dbReference type="EMBL" id="GGH97864.1"/>
    </source>
</evidence>
<evidence type="ECO:0000256" key="2">
    <source>
        <dbReference type="ARBA" id="ARBA00022692"/>
    </source>
</evidence>
<evidence type="ECO:0000256" key="1">
    <source>
        <dbReference type="ARBA" id="ARBA00004167"/>
    </source>
</evidence>
<comment type="caution">
    <text evidence="7">The sequence shown here is derived from an EMBL/GenBank/DDBJ whole genome shotgun (WGS) entry which is preliminary data.</text>
</comment>
<dbReference type="PANTHER" id="PTHR30168:SF0">
    <property type="entry name" value="INNER MEMBRANE PROTEIN"/>
    <property type="match status" value="1"/>
</dbReference>
<reference evidence="8 10" key="2">
    <citation type="submission" date="2020-02" db="EMBL/GenBank/DDBJ databases">
        <title>Genome sequence of Parvularcula flava strain NH6-79.</title>
        <authorList>
            <person name="Abdul Karim M.H."/>
            <person name="Lam M.Q."/>
            <person name="Chen S.J."/>
            <person name="Yahya A."/>
            <person name="Shahir S."/>
            <person name="Shamsir M.S."/>
            <person name="Chong C.S."/>
        </authorList>
    </citation>
    <scope>NUCLEOTIDE SEQUENCE [LARGE SCALE GENOMIC DNA]</scope>
    <source>
        <strain evidence="8 10">NH6-79</strain>
    </source>
</reference>
<organism evidence="7 9">
    <name type="scientific">Aquisalinus luteolus</name>
    <dbReference type="NCBI Taxonomy" id="1566827"/>
    <lineage>
        <taxon>Bacteria</taxon>
        <taxon>Pseudomonadati</taxon>
        <taxon>Pseudomonadota</taxon>
        <taxon>Alphaproteobacteria</taxon>
        <taxon>Parvularculales</taxon>
        <taxon>Parvularculaceae</taxon>
        <taxon>Aquisalinus</taxon>
    </lineage>
</organism>
<evidence type="ECO:0000313" key="8">
    <source>
        <dbReference type="EMBL" id="NHK28233.1"/>
    </source>
</evidence>
<dbReference type="Proteomes" id="UP000818603">
    <property type="component" value="Unassembled WGS sequence"/>
</dbReference>
<dbReference type="EMBL" id="BMGZ01000002">
    <property type="protein sequence ID" value="GGH97864.1"/>
    <property type="molecule type" value="Genomic_DNA"/>
</dbReference>
<sequence length="308" mass="32679">MRRTGRRKSTNVVNRKGEGRQGLGGLGGGGGNFIIFMLLRLVMTRFGLAGIAILVVGYFALQAMGLNPLQMLSGGGQGAPAGQSAASQADLCESGSETEQFMCVVLASTEDVWDGEFTRRGSTYPQPELHIFSGGVSAGACGYASSAVGPFYCPATNALYLDTEFFTELSRRFGAPGDFAQAYVVAHEVGHHIQNVSGTLSDVQRAKQGLTGPGQNALQVKVELQADCLAGVWAHHENDLAGLDDGDIDEALTAANAIGDDTLQRQAGQRPMPDSFTHGTSAQRMEWFQRGYRSGEMEACDTFDANAL</sequence>
<gene>
    <name evidence="8" type="ORF">FF098_009985</name>
    <name evidence="7" type="ORF">GCM10011355_20100</name>
</gene>
<dbReference type="GO" id="GO:0016020">
    <property type="term" value="C:membrane"/>
    <property type="evidence" value="ECO:0007669"/>
    <property type="project" value="UniProtKB-SubCell"/>
</dbReference>
<dbReference type="AlphaFoldDB" id="A0A8J3A2P7"/>
<dbReference type="Proteomes" id="UP000621856">
    <property type="component" value="Unassembled WGS sequence"/>
</dbReference>
<accession>A0A8J3A2P7</accession>
<dbReference type="PANTHER" id="PTHR30168">
    <property type="entry name" value="PUTATIVE MEMBRANE PROTEIN YPFJ"/>
    <property type="match status" value="1"/>
</dbReference>
<evidence type="ECO:0000256" key="6">
    <source>
        <dbReference type="SAM" id="Phobius"/>
    </source>
</evidence>
<dbReference type="InterPro" id="IPR007343">
    <property type="entry name" value="Uncharacterised_pept_Zn_put"/>
</dbReference>
<dbReference type="RefSeq" id="WP_155140066.1">
    <property type="nucleotide sequence ID" value="NZ_BMGZ01000002.1"/>
</dbReference>
<feature type="transmembrane region" description="Helical" evidence="6">
    <location>
        <begin position="45"/>
        <end position="61"/>
    </location>
</feature>
<dbReference type="SUPFAM" id="SSF55486">
    <property type="entry name" value="Metalloproteases ('zincins'), catalytic domain"/>
    <property type="match status" value="1"/>
</dbReference>
<evidence type="ECO:0000313" key="9">
    <source>
        <dbReference type="Proteomes" id="UP000621856"/>
    </source>
</evidence>
<comment type="subcellular location">
    <subcellularLocation>
        <location evidence="1">Membrane</location>
        <topology evidence="1">Single-pass membrane protein</topology>
    </subcellularLocation>
</comment>
<keyword evidence="4 6" id="KW-0472">Membrane</keyword>
<dbReference type="Pfam" id="PF04228">
    <property type="entry name" value="Zn_peptidase"/>
    <property type="match status" value="1"/>
</dbReference>